<dbReference type="OMA" id="QMYEREE"/>
<evidence type="ECO:0000313" key="2">
    <source>
        <dbReference type="EMBL" id="RGS41361.1"/>
    </source>
</evidence>
<feature type="transmembrane region" description="Helical" evidence="1">
    <location>
        <begin position="40"/>
        <end position="58"/>
    </location>
</feature>
<keyword evidence="1" id="KW-0472">Membrane</keyword>
<dbReference type="EMBL" id="QRVL01000003">
    <property type="protein sequence ID" value="RGS41361.1"/>
    <property type="molecule type" value="Genomic_DNA"/>
</dbReference>
<protein>
    <submittedName>
        <fullName evidence="2">Uncharacterized protein</fullName>
    </submittedName>
</protein>
<dbReference type="RefSeq" id="WP_014080602.1">
    <property type="nucleotide sequence ID" value="NZ_CAKMUY010000011.1"/>
</dbReference>
<proteinExistence type="predicted"/>
<dbReference type="GeneID" id="93724215"/>
<gene>
    <name evidence="2" type="ORF">DWX93_06855</name>
</gene>
<comment type="caution">
    <text evidence="2">The sequence shown here is derived from an EMBL/GenBank/DDBJ whole genome shotgun (WGS) entry which is preliminary data.</text>
</comment>
<dbReference type="AlphaFoldDB" id="A0A174GFF8"/>
<accession>A0A174GFF8</accession>
<dbReference type="Proteomes" id="UP000266172">
    <property type="component" value="Unassembled WGS sequence"/>
</dbReference>
<keyword evidence="1" id="KW-1133">Transmembrane helix</keyword>
<sequence>MVNEERLRHLIKMAQFDTNDGKQCKPMTQYARKDYVSMRLLGSFVTGTICYGLLMGMWGLYATEELLAKLNKFDIQGLVMTAVVPYLVFMVIYLGATWVIFNMKYTEGRRKVKKYYNNLKKVNQMYEREERLRTSDHKDWD</sequence>
<name>A0A174GFF8_9FIRM</name>
<reference evidence="2 3" key="1">
    <citation type="submission" date="2018-08" db="EMBL/GenBank/DDBJ databases">
        <title>A genome reference for cultivated species of the human gut microbiota.</title>
        <authorList>
            <person name="Zou Y."/>
            <person name="Xue W."/>
            <person name="Luo G."/>
        </authorList>
    </citation>
    <scope>NUCLEOTIDE SEQUENCE [LARGE SCALE GENOMIC DNA]</scope>
    <source>
        <strain evidence="2 3">AF22-12AC</strain>
    </source>
</reference>
<organism evidence="2 3">
    <name type="scientific">Roseburia hominis</name>
    <dbReference type="NCBI Taxonomy" id="301301"/>
    <lineage>
        <taxon>Bacteria</taxon>
        <taxon>Bacillati</taxon>
        <taxon>Bacillota</taxon>
        <taxon>Clostridia</taxon>
        <taxon>Lachnospirales</taxon>
        <taxon>Lachnospiraceae</taxon>
        <taxon>Roseburia</taxon>
    </lineage>
</organism>
<evidence type="ECO:0000256" key="1">
    <source>
        <dbReference type="SAM" id="Phobius"/>
    </source>
</evidence>
<evidence type="ECO:0000313" key="3">
    <source>
        <dbReference type="Proteomes" id="UP000266172"/>
    </source>
</evidence>
<keyword evidence="1" id="KW-0812">Transmembrane</keyword>
<feature type="transmembrane region" description="Helical" evidence="1">
    <location>
        <begin position="78"/>
        <end position="101"/>
    </location>
</feature>